<evidence type="ECO:0000256" key="5">
    <source>
        <dbReference type="PIRNR" id="PIRNR016557"/>
    </source>
</evidence>
<dbReference type="PATRIC" id="fig|942150.3.peg.1116"/>
<dbReference type="Pfam" id="PF19567">
    <property type="entry name" value="CpsB_CapC"/>
    <property type="match status" value="1"/>
</dbReference>
<dbReference type="InterPro" id="IPR016195">
    <property type="entry name" value="Pol/histidinol_Pase-like"/>
</dbReference>
<keyword evidence="3 5" id="KW-0904">Protein phosphatase</keyword>
<evidence type="ECO:0000313" key="6">
    <source>
        <dbReference type="EMBL" id="KRO07921.1"/>
    </source>
</evidence>
<protein>
    <recommendedName>
        <fullName evidence="5">Tyrosine-protein phosphatase</fullName>
        <ecNumber evidence="5">3.1.3.48</ecNumber>
    </recommendedName>
</protein>
<evidence type="ECO:0000256" key="1">
    <source>
        <dbReference type="ARBA" id="ARBA00005750"/>
    </source>
</evidence>
<dbReference type="AlphaFoldDB" id="A0A0R2M219"/>
<dbReference type="SUPFAM" id="SSF89550">
    <property type="entry name" value="PHP domain-like"/>
    <property type="match status" value="1"/>
</dbReference>
<comment type="catalytic activity">
    <reaction evidence="4 5">
        <text>O-phospho-L-tyrosyl-[protein] + H2O = L-tyrosyl-[protein] + phosphate</text>
        <dbReference type="Rhea" id="RHEA:10684"/>
        <dbReference type="Rhea" id="RHEA-COMP:10136"/>
        <dbReference type="Rhea" id="RHEA-COMP:20101"/>
        <dbReference type="ChEBI" id="CHEBI:15377"/>
        <dbReference type="ChEBI" id="CHEBI:43474"/>
        <dbReference type="ChEBI" id="CHEBI:46858"/>
        <dbReference type="ChEBI" id="CHEBI:61978"/>
        <dbReference type="EC" id="3.1.3.48"/>
    </reaction>
</comment>
<sequence length="257" mass="28546">MKTNSLVDLHCHILPGIDDGSPDVATSLELAQQAVNDGIGYILATPHHLDRHYVNHAADVQQAVKAFQVQLDRQHIPLTVFAGQEVHLNGDLMVHLDDLLGIDTSSNYLLLELPHETVPSYLKEVIFQLACEGITPVIAHPERNAQLLATPEKLYELVKQGGLAQVIATSLVGTFGERVQRMAVELVKSGLVQVVASDAHSLPNRQFAMTAAYDVLAKLDATYPVVFQANARRLLNGEPLEKPLIRKPHKWHRFWRF</sequence>
<dbReference type="GO" id="GO:0004725">
    <property type="term" value="F:protein tyrosine phosphatase activity"/>
    <property type="evidence" value="ECO:0007669"/>
    <property type="project" value="UniProtKB-UniRule"/>
</dbReference>
<comment type="caution">
    <text evidence="6">The sequence shown here is derived from an EMBL/GenBank/DDBJ whole genome shotgun (WGS) entry which is preliminary data.</text>
</comment>
<accession>A0A0R2M219</accession>
<dbReference type="EC" id="3.1.3.48" evidence="5"/>
<proteinExistence type="inferred from homology"/>
<dbReference type="STRING" id="942150.IV64_GL001081"/>
<comment type="similarity">
    <text evidence="1 5">Belongs to the metallo-dependent hydrolases superfamily. CpsB/CapC family.</text>
</comment>
<evidence type="ECO:0000256" key="2">
    <source>
        <dbReference type="ARBA" id="ARBA00022801"/>
    </source>
</evidence>
<dbReference type="InterPro" id="IPR016667">
    <property type="entry name" value="Caps_polysacc_synth_CpsB/CapC"/>
</dbReference>
<keyword evidence="2 5" id="KW-0378">Hydrolase</keyword>
<keyword evidence="7" id="KW-1185">Reference proteome</keyword>
<evidence type="ECO:0000313" key="7">
    <source>
        <dbReference type="Proteomes" id="UP000051783"/>
    </source>
</evidence>
<evidence type="ECO:0000256" key="3">
    <source>
        <dbReference type="ARBA" id="ARBA00022912"/>
    </source>
</evidence>
<dbReference type="GO" id="GO:0030145">
    <property type="term" value="F:manganese ion binding"/>
    <property type="evidence" value="ECO:0007669"/>
    <property type="project" value="UniProtKB-UniRule"/>
</dbReference>
<dbReference type="Proteomes" id="UP000051783">
    <property type="component" value="Unassembled WGS sequence"/>
</dbReference>
<dbReference type="RefSeq" id="WP_057707464.1">
    <property type="nucleotide sequence ID" value="NZ_JQCL01000095.1"/>
</dbReference>
<dbReference type="EMBL" id="JQCL01000095">
    <property type="protein sequence ID" value="KRO07921.1"/>
    <property type="molecule type" value="Genomic_DNA"/>
</dbReference>
<evidence type="ECO:0000256" key="4">
    <source>
        <dbReference type="ARBA" id="ARBA00051722"/>
    </source>
</evidence>
<organism evidence="6 7">
    <name type="scientific">Lactiplantibacillus xiangfangensis</name>
    <dbReference type="NCBI Taxonomy" id="942150"/>
    <lineage>
        <taxon>Bacteria</taxon>
        <taxon>Bacillati</taxon>
        <taxon>Bacillota</taxon>
        <taxon>Bacilli</taxon>
        <taxon>Lactobacillales</taxon>
        <taxon>Lactobacillaceae</taxon>
        <taxon>Lactiplantibacillus</taxon>
    </lineage>
</organism>
<dbReference type="PIRSF" id="PIRSF016557">
    <property type="entry name" value="Caps_synth_CpsB"/>
    <property type="match status" value="1"/>
</dbReference>
<dbReference type="PANTHER" id="PTHR39181:SF1">
    <property type="entry name" value="TYROSINE-PROTEIN PHOSPHATASE YWQE"/>
    <property type="match status" value="1"/>
</dbReference>
<reference evidence="6 7" key="1">
    <citation type="journal article" date="2015" name="Genome Announc.">
        <title>Expanding the biotechnology potential of lactobacilli through comparative genomics of 213 strains and associated genera.</title>
        <authorList>
            <person name="Sun Z."/>
            <person name="Harris H.M."/>
            <person name="McCann A."/>
            <person name="Guo C."/>
            <person name="Argimon S."/>
            <person name="Zhang W."/>
            <person name="Yang X."/>
            <person name="Jeffery I.B."/>
            <person name="Cooney J.C."/>
            <person name="Kagawa T.F."/>
            <person name="Liu W."/>
            <person name="Song Y."/>
            <person name="Salvetti E."/>
            <person name="Wrobel A."/>
            <person name="Rasinkangas P."/>
            <person name="Parkhill J."/>
            <person name="Rea M.C."/>
            <person name="O'Sullivan O."/>
            <person name="Ritari J."/>
            <person name="Douillard F.P."/>
            <person name="Paul Ross R."/>
            <person name="Yang R."/>
            <person name="Briner A.E."/>
            <person name="Felis G.E."/>
            <person name="de Vos W.M."/>
            <person name="Barrangou R."/>
            <person name="Klaenhammer T.R."/>
            <person name="Caufield P.W."/>
            <person name="Cui Y."/>
            <person name="Zhang H."/>
            <person name="O'Toole P.W."/>
        </authorList>
    </citation>
    <scope>NUCLEOTIDE SEQUENCE [LARGE SCALE GENOMIC DNA]</scope>
    <source>
        <strain evidence="6 7">LMG 26013</strain>
    </source>
</reference>
<dbReference type="PANTHER" id="PTHR39181">
    <property type="entry name" value="TYROSINE-PROTEIN PHOSPHATASE YWQE"/>
    <property type="match status" value="1"/>
</dbReference>
<gene>
    <name evidence="6" type="ORF">IV64_GL001081</name>
</gene>
<name>A0A0R2M219_9LACO</name>
<dbReference type="OrthoDB" id="9788539at2"/>
<dbReference type="Gene3D" id="3.20.20.140">
    <property type="entry name" value="Metal-dependent hydrolases"/>
    <property type="match status" value="1"/>
</dbReference>